<keyword evidence="3" id="KW-1185">Reference proteome</keyword>
<dbReference type="GO" id="GO:0000794">
    <property type="term" value="C:condensed nuclear chromosome"/>
    <property type="evidence" value="ECO:0007669"/>
    <property type="project" value="InterPro"/>
</dbReference>
<dbReference type="PANTHER" id="PTHR35668:SF1">
    <property type="entry name" value="PROTEIN SHORTAGE IN CHIASMATA 1 ORTHOLOG"/>
    <property type="match status" value="1"/>
</dbReference>
<evidence type="ECO:0008006" key="4">
    <source>
        <dbReference type="Google" id="ProtNLM"/>
    </source>
</evidence>
<feature type="region of interest" description="Disordered" evidence="1">
    <location>
        <begin position="577"/>
        <end position="634"/>
    </location>
</feature>
<comment type="caution">
    <text evidence="2">The sequence shown here is derived from an EMBL/GenBank/DDBJ whole genome shotgun (WGS) entry which is preliminary data.</text>
</comment>
<feature type="non-terminal residue" evidence="2">
    <location>
        <position position="1"/>
    </location>
</feature>
<dbReference type="GO" id="GO:0016887">
    <property type="term" value="F:ATP hydrolysis activity"/>
    <property type="evidence" value="ECO:0007669"/>
    <property type="project" value="InterPro"/>
</dbReference>
<dbReference type="PANTHER" id="PTHR35668">
    <property type="entry name" value="PROTEIN SHORTAGE IN CHIASMATA 1 ORTHOLOG"/>
    <property type="match status" value="1"/>
</dbReference>
<evidence type="ECO:0000256" key="1">
    <source>
        <dbReference type="SAM" id="MobiDB-lite"/>
    </source>
</evidence>
<feature type="region of interest" description="Disordered" evidence="1">
    <location>
        <begin position="1309"/>
        <end position="1356"/>
    </location>
</feature>
<protein>
    <recommendedName>
        <fullName evidence="4">Shortage in chiasmata 1</fullName>
    </recommendedName>
</protein>
<accession>A0AAW0K323</accession>
<organism evidence="2 3">
    <name type="scientific">Myodes glareolus</name>
    <name type="common">Bank vole</name>
    <name type="synonym">Clethrionomys glareolus</name>
    <dbReference type="NCBI Taxonomy" id="447135"/>
    <lineage>
        <taxon>Eukaryota</taxon>
        <taxon>Metazoa</taxon>
        <taxon>Chordata</taxon>
        <taxon>Craniata</taxon>
        <taxon>Vertebrata</taxon>
        <taxon>Euteleostomi</taxon>
        <taxon>Mammalia</taxon>
        <taxon>Eutheria</taxon>
        <taxon>Euarchontoglires</taxon>
        <taxon>Glires</taxon>
        <taxon>Rodentia</taxon>
        <taxon>Myomorpha</taxon>
        <taxon>Muroidea</taxon>
        <taxon>Cricetidae</taxon>
        <taxon>Arvicolinae</taxon>
        <taxon>Myodes</taxon>
    </lineage>
</organism>
<evidence type="ECO:0000313" key="3">
    <source>
        <dbReference type="Proteomes" id="UP001488838"/>
    </source>
</evidence>
<feature type="compositionally biased region" description="Polar residues" evidence="1">
    <location>
        <begin position="1344"/>
        <end position="1354"/>
    </location>
</feature>
<dbReference type="Pfam" id="PF17825">
    <property type="entry name" value="DUF5587"/>
    <property type="match status" value="3"/>
</dbReference>
<dbReference type="Proteomes" id="UP001488838">
    <property type="component" value="Unassembled WGS sequence"/>
</dbReference>
<gene>
    <name evidence="2" type="ORF">U0070_020664</name>
</gene>
<proteinExistence type="predicted"/>
<sequence length="1583" mass="178503">LVKRQDADPFRELPLGIRKETRQVTKNPEKPLPTESLLSSLRTQALGAKVSPSYIKEMVASLTMAKDVAIISVTFVLPFLKAAHLSRSSRGFRLTLPIVVAEVSFGKMKEEKVRAAAAPSVLVHKEEGLSRLSGGSENFAQEENKERNTKLSPEKLILKQSMGSSSLRMLLATKVRRGFGSRNDKQNVLDSHIRAIDEPNQRAESGLTNGSVAFSRHPRKTVTGMIINGTFEEIVPSSNPNSPTGIEDVSLSLSEDHREDFTPIKCSPLYPGVKAKHQGLLIDEELIFINKAVDDYLPTVDTILSRLKLYRVKDPLFDFKEQLCGKDNFTYGLPPQPGLPHDDAVGIYVMRNHHQPSLLFCTKVNLGEPVNGRRHSELLIENGHLLLQPDAVGPFDEADAEDMECSPTEILPTESPSELEGSEPGELEMPLTNLSLPRQHSPMSSLCAGFQTFPFSAVCKINLLSAGELANKYCLLWHLGSCRDSWVSFMLTVPRFEEPSSQYSLADMRNIFSIKGDSLVINPAKAKGWRQARRNPIMAETLEHLKAYLCHSGLSSEEAKLEIFLPTKVLQLELHPQKRPSSENKGLHQMQSEECVSAKKTKKEDNPKSDQELAARTVQKTDNGHVGLADSVPAVESASSSQIKASYNKKQHDLDLLSEFITLRSKYKPFSSDAEVTDHDQNNEFQDKEKCSLTLQEESPIVSNNRTAEEQSQERADDVIEIQASDTQCQAYCLLEAAATPVLKKLVCLCTYPAANWKFATVIFDQTRFFLKEQEKLVNDAVHQGENADREITFRHAALLHLLVTMRDVLLTCSLDTALGYLSNAKDIYKSMLDSCLDNIWRQLKILQFIKEKRPNTNYKIQELQCQILSRLQSQQQIKVLIIIRMDSNGEKHLLIKTLKKIEGLTVTVLRSNERKKILDTTAVFKDTSSCVVVHNHHIGADFPWSSFSLVLEYNHVGHSCWAKHCQQLNIPFLAFRVVLPDTVLKRATLLDRFGGFLLEIQVPYVFFASEGLLNIPEILRLLESGYNITLVERSCCESLKLFGSTERYVVVTVDEHTAVVVQDLEELHYEKASDNIIMRLMALSFQYSCCWIILYPKETLNSEYHLTPKTLHHLAQIYAALVSSGLKSEELDVKLIIAPGVEETALTIRQIADHNLMTSKRDPHEWLDKSWVEVSPSKEEMHLLDFPCINPLVAQLMLHRAPSLHWLLRASPAELQELLPQVPVKVLKHFCSITSLFKISSSSMTKSPRISSLQEDMNQTRPFISQSSAPVIQEYDEYYSYKDLEETVQEGTSAPFMELRESVCMPPSAASHRQAGSWDDFPSGPNTVRNNPLLRHREPQKASWRSSPSQGDSESGVFSLGLTHINCEPEMLPIDTQRRVTHNFVNYPRAKGSRSMQVSTPIFLPEGSQSHLCWDFKKNTDQKQVYSFRSSCGAEQTTYNKWYPQEDDLTSNQPECLSAELDDFTYRHSDAGTDQTFWTKQPSVPRGDSFYASDSNVNQRGFNGLNFYQRAGNYLGQRRLPVCNVLTSTTTQKTASNVRKSPWKNGRTNSAEVFMKNRKDSATCQSLLYDNLVTELFRFDYA</sequence>
<feature type="compositionally biased region" description="Basic and acidic residues" evidence="1">
    <location>
        <begin position="602"/>
        <end position="613"/>
    </location>
</feature>
<dbReference type="GO" id="GO:0003697">
    <property type="term" value="F:single-stranded DNA binding"/>
    <property type="evidence" value="ECO:0007669"/>
    <property type="project" value="TreeGrafter"/>
</dbReference>
<name>A0AAW0K323_MYOGA</name>
<reference evidence="2 3" key="1">
    <citation type="journal article" date="2023" name="bioRxiv">
        <title>Conserved and derived expression patterns and positive selection on dental genes reveal complex evolutionary context of ever-growing rodent molars.</title>
        <authorList>
            <person name="Calamari Z.T."/>
            <person name="Song A."/>
            <person name="Cohen E."/>
            <person name="Akter M."/>
            <person name="Roy R.D."/>
            <person name="Hallikas O."/>
            <person name="Christensen M.M."/>
            <person name="Li P."/>
            <person name="Marangoni P."/>
            <person name="Jernvall J."/>
            <person name="Klein O.D."/>
        </authorList>
    </citation>
    <scope>NUCLEOTIDE SEQUENCE [LARGE SCALE GENOMIC DNA]</scope>
    <source>
        <strain evidence="2">V071</strain>
    </source>
</reference>
<dbReference type="GO" id="GO:0000712">
    <property type="term" value="P:resolution of meiotic recombination intermediates"/>
    <property type="evidence" value="ECO:0007669"/>
    <property type="project" value="InterPro"/>
</dbReference>
<feature type="region of interest" description="Disordered" evidence="1">
    <location>
        <begin position="397"/>
        <end position="426"/>
    </location>
</feature>
<dbReference type="InterPro" id="IPR039991">
    <property type="entry name" value="SHOC1"/>
</dbReference>
<evidence type="ECO:0000313" key="2">
    <source>
        <dbReference type="EMBL" id="KAK7833643.1"/>
    </source>
</evidence>
<dbReference type="EMBL" id="JBBHLL010000006">
    <property type="protein sequence ID" value="KAK7833643.1"/>
    <property type="molecule type" value="Genomic_DNA"/>
</dbReference>